<name>A0ACC2GR93_DALPE</name>
<accession>A0ACC2GR93</accession>
<dbReference type="EMBL" id="CM055737">
    <property type="protein sequence ID" value="KAJ8005990.1"/>
    <property type="molecule type" value="Genomic_DNA"/>
</dbReference>
<evidence type="ECO:0000313" key="2">
    <source>
        <dbReference type="Proteomes" id="UP001157502"/>
    </source>
</evidence>
<dbReference type="Proteomes" id="UP001157502">
    <property type="component" value="Chromosome 10"/>
</dbReference>
<proteinExistence type="predicted"/>
<sequence>MPSKRKKNKRRMSRVQAQRRILEDQHVKAAVEIAEVVLVESQVVVEVEVQADASVEPPTGEIAALQNVKEEVIPKTEPVTKEMKNVPQTLEPAEALFTDAPVVVVTPLKPVVEASVDPVTDTVAADFVITECAPIVKNTPAEEEVLAVPTDKLKALLESLSTLPSVPETNRVTADGVCHAKEEIEATVGIEVGKDAPDEKKALDVLPGDLFSPQPIISELQCHSQLVTGPAHMEIPAEVPQNGHLAATVTIEE</sequence>
<gene>
    <name evidence="1" type="ORF">DPEC_G00123620</name>
</gene>
<protein>
    <submittedName>
        <fullName evidence="1">Uncharacterized protein</fullName>
    </submittedName>
</protein>
<keyword evidence="2" id="KW-1185">Reference proteome</keyword>
<reference evidence="1" key="1">
    <citation type="submission" date="2021-05" db="EMBL/GenBank/DDBJ databases">
        <authorList>
            <person name="Pan Q."/>
            <person name="Jouanno E."/>
            <person name="Zahm M."/>
            <person name="Klopp C."/>
            <person name="Cabau C."/>
            <person name="Louis A."/>
            <person name="Berthelot C."/>
            <person name="Parey E."/>
            <person name="Roest Crollius H."/>
            <person name="Montfort J."/>
            <person name="Robinson-Rechavi M."/>
            <person name="Bouchez O."/>
            <person name="Lampietro C."/>
            <person name="Lopez Roques C."/>
            <person name="Donnadieu C."/>
            <person name="Postlethwait J."/>
            <person name="Bobe J."/>
            <person name="Dillon D."/>
            <person name="Chandos A."/>
            <person name="von Hippel F."/>
            <person name="Guiguen Y."/>
        </authorList>
    </citation>
    <scope>NUCLEOTIDE SEQUENCE</scope>
    <source>
        <strain evidence="1">YG-Jan2019</strain>
    </source>
</reference>
<evidence type="ECO:0000313" key="1">
    <source>
        <dbReference type="EMBL" id="KAJ8005990.1"/>
    </source>
</evidence>
<comment type="caution">
    <text evidence="1">The sequence shown here is derived from an EMBL/GenBank/DDBJ whole genome shotgun (WGS) entry which is preliminary data.</text>
</comment>
<organism evidence="1 2">
    <name type="scientific">Dallia pectoralis</name>
    <name type="common">Alaska blackfish</name>
    <dbReference type="NCBI Taxonomy" id="75939"/>
    <lineage>
        <taxon>Eukaryota</taxon>
        <taxon>Metazoa</taxon>
        <taxon>Chordata</taxon>
        <taxon>Craniata</taxon>
        <taxon>Vertebrata</taxon>
        <taxon>Euteleostomi</taxon>
        <taxon>Actinopterygii</taxon>
        <taxon>Neopterygii</taxon>
        <taxon>Teleostei</taxon>
        <taxon>Protacanthopterygii</taxon>
        <taxon>Esociformes</taxon>
        <taxon>Umbridae</taxon>
        <taxon>Dallia</taxon>
    </lineage>
</organism>